<evidence type="ECO:0000313" key="1">
    <source>
        <dbReference type="EMBL" id="CRZ00537.1"/>
    </source>
</evidence>
<organism evidence="1">
    <name type="scientific">Spongospora subterranea</name>
    <dbReference type="NCBI Taxonomy" id="70186"/>
    <lineage>
        <taxon>Eukaryota</taxon>
        <taxon>Sar</taxon>
        <taxon>Rhizaria</taxon>
        <taxon>Endomyxa</taxon>
        <taxon>Phytomyxea</taxon>
        <taxon>Plasmodiophorida</taxon>
        <taxon>Plasmodiophoridae</taxon>
        <taxon>Spongospora</taxon>
    </lineage>
</organism>
<feature type="non-terminal residue" evidence="1">
    <location>
        <position position="1"/>
    </location>
</feature>
<accession>A0A0H5QG29</accession>
<reference evidence="1" key="1">
    <citation type="submission" date="2015-04" db="EMBL/GenBank/DDBJ databases">
        <title>The genome sequence of the plant pathogenic Rhizarian Plasmodiophora brassicae reveals insights in its biotrophic life cycle and the origin of chitin synthesis.</title>
        <authorList>
            <person name="Schwelm A."/>
            <person name="Fogelqvist J."/>
            <person name="Knaust A."/>
            <person name="Julke S."/>
            <person name="Lilja T."/>
            <person name="Dhandapani V."/>
            <person name="Bonilla-Rosso G."/>
            <person name="Karlsson M."/>
            <person name="Shevchenko A."/>
            <person name="Choi S.R."/>
            <person name="Kim H.G."/>
            <person name="Park J.Y."/>
            <person name="Lim Y.P."/>
            <person name="Ludwig-Muller J."/>
            <person name="Dixelius C."/>
        </authorList>
    </citation>
    <scope>NUCLEOTIDE SEQUENCE</scope>
    <source>
        <tissue evidence="1">Potato root galls</tissue>
    </source>
</reference>
<dbReference type="EMBL" id="HACM01000095">
    <property type="protein sequence ID" value="CRZ00537.1"/>
    <property type="molecule type" value="Transcribed_RNA"/>
</dbReference>
<sequence>KTYYSAGTIRYLNRIGKLMCCLFCLGEIKKYRSGDEDDEDLGPAVLGLAQKKRKLAATPIQQEKKKSTAGAIGVEAQLTPSIARSLPVRSDLVFHDILRYQVKGKTVLGIFMSTIGGQQM</sequence>
<protein>
    <submittedName>
        <fullName evidence="1">Uncharacterized protein</fullName>
    </submittedName>
</protein>
<proteinExistence type="predicted"/>
<dbReference type="AlphaFoldDB" id="A0A0H5QG29"/>
<name>A0A0H5QG29_9EUKA</name>
<feature type="non-terminal residue" evidence="1">
    <location>
        <position position="120"/>
    </location>
</feature>